<gene>
    <name evidence="1" type="ORF">GCM10023353_37980</name>
</gene>
<protein>
    <recommendedName>
        <fullName evidence="3">Ribbon-helix-helix protein, CopG family</fullName>
    </recommendedName>
</protein>
<proteinExistence type="predicted"/>
<keyword evidence="2" id="KW-1185">Reference proteome</keyword>
<sequence length="71" mass="7843">MAMPSKGQRSYIPVRLPVQLLEAVERARANEGVSSRSQYVADVLAEHLGAHELVEERGEAAADVDRLMDPR</sequence>
<evidence type="ECO:0000313" key="1">
    <source>
        <dbReference type="EMBL" id="GAA4825289.1"/>
    </source>
</evidence>
<name>A0ABP9D5N1_9ACTN</name>
<evidence type="ECO:0008006" key="3">
    <source>
        <dbReference type="Google" id="ProtNLM"/>
    </source>
</evidence>
<dbReference type="Proteomes" id="UP001500839">
    <property type="component" value="Unassembled WGS sequence"/>
</dbReference>
<accession>A0ABP9D5N1</accession>
<evidence type="ECO:0000313" key="2">
    <source>
        <dbReference type="Proteomes" id="UP001500839"/>
    </source>
</evidence>
<organism evidence="1 2">
    <name type="scientific">Tomitella cavernea</name>
    <dbReference type="NCBI Taxonomy" id="1387982"/>
    <lineage>
        <taxon>Bacteria</taxon>
        <taxon>Bacillati</taxon>
        <taxon>Actinomycetota</taxon>
        <taxon>Actinomycetes</taxon>
        <taxon>Mycobacteriales</taxon>
        <taxon>Tomitella</taxon>
    </lineage>
</organism>
<reference evidence="2" key="1">
    <citation type="journal article" date="2019" name="Int. J. Syst. Evol. Microbiol.">
        <title>The Global Catalogue of Microorganisms (GCM) 10K type strain sequencing project: providing services to taxonomists for standard genome sequencing and annotation.</title>
        <authorList>
            <consortium name="The Broad Institute Genomics Platform"/>
            <consortium name="The Broad Institute Genome Sequencing Center for Infectious Disease"/>
            <person name="Wu L."/>
            <person name="Ma J."/>
        </authorList>
    </citation>
    <scope>NUCLEOTIDE SEQUENCE [LARGE SCALE GENOMIC DNA]</scope>
    <source>
        <strain evidence="2">JCM 18542</strain>
    </source>
</reference>
<comment type="caution">
    <text evidence="1">The sequence shown here is derived from an EMBL/GenBank/DDBJ whole genome shotgun (WGS) entry which is preliminary data.</text>
</comment>
<dbReference type="EMBL" id="BAABKQ010000002">
    <property type="protein sequence ID" value="GAA4825289.1"/>
    <property type="molecule type" value="Genomic_DNA"/>
</dbReference>